<comment type="caution">
    <text evidence="9">The sequence shown here is derived from an EMBL/GenBank/DDBJ whole genome shotgun (WGS) entry which is preliminary data.</text>
</comment>
<name>A0A6I2GAI6_9LACT</name>
<dbReference type="EMBL" id="WJQS01000002">
    <property type="protein sequence ID" value="MRI84777.1"/>
    <property type="molecule type" value="Genomic_DNA"/>
</dbReference>
<reference evidence="9 10" key="1">
    <citation type="submission" date="2019-11" db="EMBL/GenBank/DDBJ databases">
        <title>Characterisation of Fundicoccus ignavus gen. nov. sp. nov., a novel genus of the family Aerococcaceae isolated from bulk tank milk.</title>
        <authorList>
            <person name="Siebert A."/>
            <person name="Huptas C."/>
            <person name="Wenning M."/>
            <person name="Scherer S."/>
            <person name="Doll E.V."/>
        </authorList>
    </citation>
    <scope>NUCLEOTIDE SEQUENCE [LARGE SCALE GENOMIC DNA]</scope>
    <source>
        <strain evidence="9 10">WS4759</strain>
    </source>
</reference>
<accession>A0A6I2GAI6</accession>
<dbReference type="Pfam" id="PF01432">
    <property type="entry name" value="Peptidase_M3"/>
    <property type="match status" value="1"/>
</dbReference>
<keyword evidence="10" id="KW-1185">Reference proteome</keyword>
<evidence type="ECO:0000259" key="8">
    <source>
        <dbReference type="Pfam" id="PF08439"/>
    </source>
</evidence>
<dbReference type="InterPro" id="IPR042088">
    <property type="entry name" value="OligoPept_F_C"/>
</dbReference>
<feature type="domain" description="Peptidase M3A/M3B catalytic" evidence="7">
    <location>
        <begin position="181"/>
        <end position="558"/>
    </location>
</feature>
<evidence type="ECO:0000256" key="3">
    <source>
        <dbReference type="ARBA" id="ARBA00022801"/>
    </source>
</evidence>
<dbReference type="GO" id="GO:0004222">
    <property type="term" value="F:metalloendopeptidase activity"/>
    <property type="evidence" value="ECO:0007669"/>
    <property type="project" value="InterPro"/>
</dbReference>
<comment type="cofactor">
    <cofactor evidence="6">
        <name>Zn(2+)</name>
        <dbReference type="ChEBI" id="CHEBI:29105"/>
    </cofactor>
    <text evidence="6">Binds 1 zinc ion.</text>
</comment>
<dbReference type="Pfam" id="PF08439">
    <property type="entry name" value="Peptidase_M3_N"/>
    <property type="match status" value="1"/>
</dbReference>
<dbReference type="InterPro" id="IPR013647">
    <property type="entry name" value="OligopepF_N_dom"/>
</dbReference>
<dbReference type="GO" id="GO:0006508">
    <property type="term" value="P:proteolysis"/>
    <property type="evidence" value="ECO:0007669"/>
    <property type="project" value="UniProtKB-KW"/>
</dbReference>
<keyword evidence="1 6" id="KW-0645">Protease</keyword>
<dbReference type="SUPFAM" id="SSF55486">
    <property type="entry name" value="Metalloproteases ('zincins'), catalytic domain"/>
    <property type="match status" value="1"/>
</dbReference>
<evidence type="ECO:0000256" key="2">
    <source>
        <dbReference type="ARBA" id="ARBA00022723"/>
    </source>
</evidence>
<keyword evidence="4 6" id="KW-0862">Zinc</keyword>
<sequence length="578" mass="65933">MYEWQLNDLYESYESEAFQQDLASLDAFKIEMESLSFEDTIEAIKAVIDVKERLYITVRRLSAYISLSLSTNATDEVSTNYQNVLGNKLNQLTKYQAKMDRFIGETQVDISKDAELAEYAFYFKEMKESANYLLSDEVEATISKLGRSAGHAWSSLQGYLTSQAEIEFQGEAKTLSELRNLAYDANAETRKAAFEAEIALYDQVKDAVAFSLNNIKSQVLDVSKMRGYESPLEETLIKSRMSQATLDALLTAIQEFLPTFRRYLKHKASVLGYENGLPFYDLFAPMGDANQTFTVEETKTYLVDKFSQFAPDLAEMTATFYEKDYMDFYPRKGKRGGAFCSNLPFIQQSRIMLNFDGSLNNVLTIAHELGHAYHGTKIQSHRPLNWSYSMPVAETASTFNEAIVMNHLLEEAASNDEKVAVIEQYLQDVTQIIVDIYSRYLFETEVFENRKSSFMFAPQLAEIMLNAQKKAYGDGLDEESLHPYMWINKSHYYSTGLSFYNFPYAFGGLFSRGLYEQYLAKPDGFVEQYSKLLETTTVASVEDTAKVMGLDVSQVDFWRTALSGIETYVDEFIELTSK</sequence>
<protein>
    <submittedName>
        <fullName evidence="9">Peptidase M3</fullName>
    </submittedName>
</protein>
<dbReference type="AlphaFoldDB" id="A0A6I2GAI6"/>
<proteinExistence type="inferred from homology"/>
<feature type="domain" description="Oligopeptidase F N-terminal" evidence="8">
    <location>
        <begin position="112"/>
        <end position="161"/>
    </location>
</feature>
<evidence type="ECO:0000313" key="10">
    <source>
        <dbReference type="Proteomes" id="UP000430975"/>
    </source>
</evidence>
<dbReference type="PANTHER" id="PTHR34217">
    <property type="entry name" value="METAL-DEPENDENT CARBOXYPEPTIDASE"/>
    <property type="match status" value="1"/>
</dbReference>
<keyword evidence="3 6" id="KW-0378">Hydrolase</keyword>
<dbReference type="InterPro" id="IPR001567">
    <property type="entry name" value="Pept_M3A_M3B_dom"/>
</dbReference>
<evidence type="ECO:0000256" key="4">
    <source>
        <dbReference type="ARBA" id="ARBA00022833"/>
    </source>
</evidence>
<evidence type="ECO:0000256" key="6">
    <source>
        <dbReference type="RuleBase" id="RU003435"/>
    </source>
</evidence>
<evidence type="ECO:0000256" key="1">
    <source>
        <dbReference type="ARBA" id="ARBA00022670"/>
    </source>
</evidence>
<dbReference type="CDD" id="cd09607">
    <property type="entry name" value="M3B_PepF"/>
    <property type="match status" value="1"/>
</dbReference>
<evidence type="ECO:0000259" key="7">
    <source>
        <dbReference type="Pfam" id="PF01432"/>
    </source>
</evidence>
<evidence type="ECO:0000256" key="5">
    <source>
        <dbReference type="ARBA" id="ARBA00023049"/>
    </source>
</evidence>
<dbReference type="GO" id="GO:0046872">
    <property type="term" value="F:metal ion binding"/>
    <property type="evidence" value="ECO:0007669"/>
    <property type="project" value="UniProtKB-UniRule"/>
</dbReference>
<keyword evidence="5 6" id="KW-0482">Metalloprotease</keyword>
<dbReference type="Proteomes" id="UP000430975">
    <property type="component" value="Unassembled WGS sequence"/>
</dbReference>
<dbReference type="RefSeq" id="WP_153863149.1">
    <property type="nucleotide sequence ID" value="NZ_WJQS01000002.1"/>
</dbReference>
<comment type="similarity">
    <text evidence="6">Belongs to the peptidase M3 family.</text>
</comment>
<dbReference type="InterPro" id="IPR001333">
    <property type="entry name" value="Peptidase_M32_Taq"/>
</dbReference>
<dbReference type="Gene3D" id="1.20.140.70">
    <property type="entry name" value="Oligopeptidase f, N-terminal domain"/>
    <property type="match status" value="1"/>
</dbReference>
<dbReference type="Gene3D" id="1.10.1370.20">
    <property type="entry name" value="Oligoendopeptidase f, C-terminal domain"/>
    <property type="match status" value="1"/>
</dbReference>
<dbReference type="PANTHER" id="PTHR34217:SF1">
    <property type="entry name" value="CARBOXYPEPTIDASE 1"/>
    <property type="match status" value="1"/>
</dbReference>
<dbReference type="InterPro" id="IPR034006">
    <property type="entry name" value="M3B_PepF_2"/>
</dbReference>
<evidence type="ECO:0000313" key="9">
    <source>
        <dbReference type="EMBL" id="MRI84777.1"/>
    </source>
</evidence>
<dbReference type="GO" id="GO:0004181">
    <property type="term" value="F:metallocarboxypeptidase activity"/>
    <property type="evidence" value="ECO:0007669"/>
    <property type="project" value="InterPro"/>
</dbReference>
<keyword evidence="2 6" id="KW-0479">Metal-binding</keyword>
<gene>
    <name evidence="9" type="ORF">GIY09_02545</name>
</gene>
<organism evidence="9 10">
    <name type="scientific">Fundicoccus ignavus</name>
    <dbReference type="NCBI Taxonomy" id="2664442"/>
    <lineage>
        <taxon>Bacteria</taxon>
        <taxon>Bacillati</taxon>
        <taxon>Bacillota</taxon>
        <taxon>Bacilli</taxon>
        <taxon>Lactobacillales</taxon>
        <taxon>Aerococcaceae</taxon>
        <taxon>Fundicoccus</taxon>
    </lineage>
</organism>